<protein>
    <submittedName>
        <fullName evidence="1">Uncharacterized protein</fullName>
    </submittedName>
</protein>
<organism evidence="1 2">
    <name type="scientific">Rugosimonospora africana</name>
    <dbReference type="NCBI Taxonomy" id="556532"/>
    <lineage>
        <taxon>Bacteria</taxon>
        <taxon>Bacillati</taxon>
        <taxon>Actinomycetota</taxon>
        <taxon>Actinomycetes</taxon>
        <taxon>Micromonosporales</taxon>
        <taxon>Micromonosporaceae</taxon>
        <taxon>Rugosimonospora</taxon>
    </lineage>
</organism>
<dbReference type="Proteomes" id="UP000642748">
    <property type="component" value="Unassembled WGS sequence"/>
</dbReference>
<proteinExistence type="predicted"/>
<dbReference type="AlphaFoldDB" id="A0A8J3QSX6"/>
<comment type="caution">
    <text evidence="1">The sequence shown here is derived from an EMBL/GenBank/DDBJ whole genome shotgun (WGS) entry which is preliminary data.</text>
</comment>
<accession>A0A8J3QSX6</accession>
<sequence length="65" mass="7326">MPRIPGVVCTPIPFNPYERRREAKPMSTDDALLELLRAELDDAEFTRCCTGSCDSNDTNTTQTDF</sequence>
<keyword evidence="2" id="KW-1185">Reference proteome</keyword>
<gene>
    <name evidence="1" type="ORF">Raf01_33420</name>
</gene>
<reference evidence="1" key="1">
    <citation type="submission" date="2021-01" db="EMBL/GenBank/DDBJ databases">
        <title>Whole genome shotgun sequence of Rugosimonospora africana NBRC 104875.</title>
        <authorList>
            <person name="Komaki H."/>
            <person name="Tamura T."/>
        </authorList>
    </citation>
    <scope>NUCLEOTIDE SEQUENCE</scope>
    <source>
        <strain evidence="1">NBRC 104875</strain>
    </source>
</reference>
<evidence type="ECO:0000313" key="1">
    <source>
        <dbReference type="EMBL" id="GIH15170.1"/>
    </source>
</evidence>
<dbReference type="EMBL" id="BONZ01000031">
    <property type="protein sequence ID" value="GIH15170.1"/>
    <property type="molecule type" value="Genomic_DNA"/>
</dbReference>
<name>A0A8J3QSX6_9ACTN</name>
<evidence type="ECO:0000313" key="2">
    <source>
        <dbReference type="Proteomes" id="UP000642748"/>
    </source>
</evidence>